<evidence type="ECO:0000313" key="5">
    <source>
        <dbReference type="Proteomes" id="UP001377567"/>
    </source>
</evidence>
<feature type="region of interest" description="Disordered" evidence="3">
    <location>
        <begin position="178"/>
        <end position="204"/>
    </location>
</feature>
<evidence type="ECO:0000256" key="1">
    <source>
        <dbReference type="ARBA" id="ARBA00008990"/>
    </source>
</evidence>
<evidence type="ECO:0000256" key="2">
    <source>
        <dbReference type="ARBA" id="ARBA00022553"/>
    </source>
</evidence>
<dbReference type="AlphaFoldDB" id="A0AAV5RPX3"/>
<dbReference type="Proteomes" id="UP001377567">
    <property type="component" value="Unassembled WGS sequence"/>
</dbReference>
<dbReference type="EMBL" id="BTGD01000001">
    <property type="protein sequence ID" value="GMM53609.1"/>
    <property type="molecule type" value="Genomic_DNA"/>
</dbReference>
<name>A0AAV5RPX3_MAUHU</name>
<feature type="region of interest" description="Disordered" evidence="3">
    <location>
        <begin position="395"/>
        <end position="430"/>
    </location>
</feature>
<evidence type="ECO:0000313" key="4">
    <source>
        <dbReference type="EMBL" id="GMM53609.1"/>
    </source>
</evidence>
<protein>
    <submittedName>
        <fullName evidence="4">Uncharacterized protein</fullName>
    </submittedName>
</protein>
<reference evidence="4 5" key="1">
    <citation type="journal article" date="2023" name="Elife">
        <title>Identification of key yeast species and microbe-microbe interactions impacting larval growth of Drosophila in the wild.</title>
        <authorList>
            <person name="Mure A."/>
            <person name="Sugiura Y."/>
            <person name="Maeda R."/>
            <person name="Honda K."/>
            <person name="Sakurai N."/>
            <person name="Takahashi Y."/>
            <person name="Watada M."/>
            <person name="Katoh T."/>
            <person name="Gotoh A."/>
            <person name="Gotoh Y."/>
            <person name="Taniguchi I."/>
            <person name="Nakamura K."/>
            <person name="Hayashi T."/>
            <person name="Katayama T."/>
            <person name="Uemura T."/>
            <person name="Hattori Y."/>
        </authorList>
    </citation>
    <scope>NUCLEOTIDE SEQUENCE [LARGE SCALE GENOMIC DNA]</scope>
    <source>
        <strain evidence="4 5">KH-74</strain>
    </source>
</reference>
<feature type="compositionally biased region" description="Low complexity" evidence="3">
    <location>
        <begin position="132"/>
        <end position="147"/>
    </location>
</feature>
<gene>
    <name evidence="4" type="ORF">DAKH74_002250</name>
</gene>
<dbReference type="Pfam" id="PF17058">
    <property type="entry name" value="MBR1"/>
    <property type="match status" value="2"/>
</dbReference>
<feature type="compositionally biased region" description="Low complexity" evidence="3">
    <location>
        <begin position="277"/>
        <end position="296"/>
    </location>
</feature>
<feature type="region of interest" description="Disordered" evidence="3">
    <location>
        <begin position="69"/>
        <end position="159"/>
    </location>
</feature>
<dbReference type="InterPro" id="IPR031443">
    <property type="entry name" value="Mbr1"/>
</dbReference>
<feature type="region of interest" description="Disordered" evidence="3">
    <location>
        <begin position="242"/>
        <end position="316"/>
    </location>
</feature>
<keyword evidence="2" id="KW-0597">Phosphoprotein</keyword>
<evidence type="ECO:0000256" key="3">
    <source>
        <dbReference type="SAM" id="MobiDB-lite"/>
    </source>
</evidence>
<accession>A0AAV5RPX3</accession>
<sequence length="481" mass="49822">MDPSVRNSIQCRNLFERAVQDPCSHGCDYEDDDGLQQIAESASRSASVSASISGTALYSDCDDSDSMHTAPTFALGDDPLDPLAETYSGVESGPSESPLHPRSATYAATSTHRRLQQLSVEDALGRPDPRRTGTPAPTPSTQTSARSDSGTGRTYSAGVSAGASAGVSAAAKTNAAANSAPPVWTNPFAHAGDDTPQDTQAAQGLGGPFAFVRQGSVATAATATTQAPQGLALNRTRTNSSCYIQQQTRRSLRSSLGEPAAGPRKPSQNAQGPLLLASNPNSNFNSISSGSASVGPPGAPARCKHSSISSTSSGNYPNLVRPKTFSHSSCSSILTHLYGLDKYISSDLDARSSFSTEDGFSILNSDHPYGNASSFSGGGNSPLLAGHTYNFSAAFPDLGGKPEGGNTSTNPNEATPTPAPAPNNPALLLSNQNSRSDLSLHNYPGAPPGAQIPFPMDFVGHRKRQKSFIEQSLASSFSQPS</sequence>
<feature type="compositionally biased region" description="Polar residues" evidence="3">
    <location>
        <begin position="306"/>
        <end position="316"/>
    </location>
</feature>
<proteinExistence type="inferred from homology"/>
<keyword evidence="5" id="KW-1185">Reference proteome</keyword>
<feature type="compositionally biased region" description="Low complexity" evidence="3">
    <location>
        <begin position="406"/>
        <end position="416"/>
    </location>
</feature>
<comment type="caution">
    <text evidence="4">The sequence shown here is derived from an EMBL/GenBank/DDBJ whole genome shotgun (WGS) entry which is preliminary data.</text>
</comment>
<comment type="similarity">
    <text evidence="1">Belongs to the ISF1/MBR1 family.</text>
</comment>
<organism evidence="4 5">
    <name type="scientific">Maudiozyma humilis</name>
    <name type="common">Sour dough yeast</name>
    <name type="synonym">Kazachstania humilis</name>
    <dbReference type="NCBI Taxonomy" id="51915"/>
    <lineage>
        <taxon>Eukaryota</taxon>
        <taxon>Fungi</taxon>
        <taxon>Dikarya</taxon>
        <taxon>Ascomycota</taxon>
        <taxon>Saccharomycotina</taxon>
        <taxon>Saccharomycetes</taxon>
        <taxon>Saccharomycetales</taxon>
        <taxon>Saccharomycetaceae</taxon>
        <taxon>Maudiozyma</taxon>
    </lineage>
</organism>